<feature type="domain" description="PilZ" evidence="1">
    <location>
        <begin position="7"/>
        <end position="98"/>
    </location>
</feature>
<dbReference type="Proteomes" id="UP000318199">
    <property type="component" value="Unassembled WGS sequence"/>
</dbReference>
<keyword evidence="3" id="KW-1185">Reference proteome</keyword>
<dbReference type="InterPro" id="IPR009875">
    <property type="entry name" value="PilZ_domain"/>
</dbReference>
<dbReference type="Gene3D" id="2.40.10.220">
    <property type="entry name" value="predicted glycosyltransferase like domains"/>
    <property type="match status" value="1"/>
</dbReference>
<dbReference type="RefSeq" id="WP_145892476.1">
    <property type="nucleotide sequence ID" value="NZ_VOBQ01000005.1"/>
</dbReference>
<protein>
    <submittedName>
        <fullName evidence="2">PilZ domain-containing protein</fullName>
    </submittedName>
</protein>
<proteinExistence type="predicted"/>
<dbReference type="Pfam" id="PF07238">
    <property type="entry name" value="PilZ"/>
    <property type="match status" value="1"/>
</dbReference>
<organism evidence="2 3">
    <name type="scientific">Caenimonas sedimenti</name>
    <dbReference type="NCBI Taxonomy" id="2596921"/>
    <lineage>
        <taxon>Bacteria</taxon>
        <taxon>Pseudomonadati</taxon>
        <taxon>Pseudomonadota</taxon>
        <taxon>Betaproteobacteria</taxon>
        <taxon>Burkholderiales</taxon>
        <taxon>Comamonadaceae</taxon>
        <taxon>Caenimonas</taxon>
    </lineage>
</organism>
<gene>
    <name evidence="2" type="ORF">FN976_07970</name>
</gene>
<dbReference type="SUPFAM" id="SSF141371">
    <property type="entry name" value="PilZ domain-like"/>
    <property type="match status" value="1"/>
</dbReference>
<name>A0A562ZUA5_9BURK</name>
<evidence type="ECO:0000313" key="2">
    <source>
        <dbReference type="EMBL" id="TWO71918.1"/>
    </source>
</evidence>
<sequence>MPSAQASPRIPIWLPINRREAGRVAAEMPLRVDGHPMTTLDISASGIAFESDKAYALGERVSVVVEYMLDGANFPLRCEAEVMRVEPNGTGYSVGARLILEPGQDGRVLRPET</sequence>
<evidence type="ECO:0000313" key="3">
    <source>
        <dbReference type="Proteomes" id="UP000318199"/>
    </source>
</evidence>
<reference evidence="2 3" key="1">
    <citation type="submission" date="2019-07" db="EMBL/GenBank/DDBJ databases">
        <title>Caenimonas sedimenti sp. nov., isolated from activated sludge.</title>
        <authorList>
            <person name="Xu J."/>
        </authorList>
    </citation>
    <scope>NUCLEOTIDE SEQUENCE [LARGE SCALE GENOMIC DNA]</scope>
    <source>
        <strain evidence="2 3">HX-9-20</strain>
    </source>
</reference>
<dbReference type="OrthoDB" id="8906365at2"/>
<dbReference type="GO" id="GO:0035438">
    <property type="term" value="F:cyclic-di-GMP binding"/>
    <property type="evidence" value="ECO:0007669"/>
    <property type="project" value="InterPro"/>
</dbReference>
<dbReference type="AlphaFoldDB" id="A0A562ZUA5"/>
<accession>A0A562ZUA5</accession>
<evidence type="ECO:0000259" key="1">
    <source>
        <dbReference type="Pfam" id="PF07238"/>
    </source>
</evidence>
<dbReference type="EMBL" id="VOBQ01000005">
    <property type="protein sequence ID" value="TWO71918.1"/>
    <property type="molecule type" value="Genomic_DNA"/>
</dbReference>
<comment type="caution">
    <text evidence="2">The sequence shown here is derived from an EMBL/GenBank/DDBJ whole genome shotgun (WGS) entry which is preliminary data.</text>
</comment>